<name>A0A450WYF7_9GAMM</name>
<reference evidence="2" key="1">
    <citation type="submission" date="2019-02" db="EMBL/GenBank/DDBJ databases">
        <authorList>
            <person name="Gruber-Vodicka R. H."/>
            <person name="Seah K. B. B."/>
        </authorList>
    </citation>
    <scope>NUCLEOTIDE SEQUENCE</scope>
    <source>
        <strain evidence="2">BECK_BY7</strain>
    </source>
</reference>
<protein>
    <submittedName>
        <fullName evidence="2">Uncharacterized protein</fullName>
    </submittedName>
</protein>
<feature type="transmembrane region" description="Helical" evidence="1">
    <location>
        <begin position="154"/>
        <end position="175"/>
    </location>
</feature>
<dbReference type="AlphaFoldDB" id="A0A450WYF7"/>
<keyword evidence="1" id="KW-0472">Membrane</keyword>
<keyword evidence="1" id="KW-0812">Transmembrane</keyword>
<feature type="transmembrane region" description="Helical" evidence="1">
    <location>
        <begin position="70"/>
        <end position="87"/>
    </location>
</feature>
<sequence length="215" mass="24028">MNVQSDILNNRGKLSPRLLLVCLAALLSGCSISDTISTFRFSSAYSAVHPLIDILSATRVLSPLLLLADFSLLWLPIAILIYTGVAYDRSGTYTIRGRHFYGEPIKGDPNAARTLAIYWLTSYPFAYIYFHLVWIDATSHGANLTGFPNLDGTLVLIVFPIIILIMVGVVMHVVLKCSNWLCSNIIRLWRVVIRFSALNLVAWLFILVLGWLVKD</sequence>
<proteinExistence type="predicted"/>
<keyword evidence="1" id="KW-1133">Transmembrane helix</keyword>
<evidence type="ECO:0000256" key="1">
    <source>
        <dbReference type="SAM" id="Phobius"/>
    </source>
</evidence>
<accession>A0A450WYF7</accession>
<evidence type="ECO:0000313" key="2">
    <source>
        <dbReference type="EMBL" id="VFK22060.1"/>
    </source>
</evidence>
<feature type="transmembrane region" description="Helical" evidence="1">
    <location>
        <begin position="115"/>
        <end position="134"/>
    </location>
</feature>
<feature type="transmembrane region" description="Helical" evidence="1">
    <location>
        <begin position="195"/>
        <end position="213"/>
    </location>
</feature>
<dbReference type="EMBL" id="CAADFN010000110">
    <property type="protein sequence ID" value="VFK22060.1"/>
    <property type="molecule type" value="Genomic_DNA"/>
</dbReference>
<gene>
    <name evidence="2" type="ORF">BECKLFY1418C_GA0070996_11107</name>
</gene>
<organism evidence="2">
    <name type="scientific">Candidatus Kentrum sp. LFY</name>
    <dbReference type="NCBI Taxonomy" id="2126342"/>
    <lineage>
        <taxon>Bacteria</taxon>
        <taxon>Pseudomonadati</taxon>
        <taxon>Pseudomonadota</taxon>
        <taxon>Gammaproteobacteria</taxon>
        <taxon>Candidatus Kentrum</taxon>
    </lineage>
</organism>